<protein>
    <recommendedName>
        <fullName evidence="7">Hydrogenase maturation protease</fullName>
    </recommendedName>
</protein>
<evidence type="ECO:0000313" key="5">
    <source>
        <dbReference type="EMBL" id="ADX82249.1"/>
    </source>
</evidence>
<dbReference type="GO" id="GO:0016485">
    <property type="term" value="P:protein processing"/>
    <property type="evidence" value="ECO:0007669"/>
    <property type="project" value="TreeGrafter"/>
</dbReference>
<reference evidence="5 6" key="1">
    <citation type="journal article" date="2011" name="J. Bacteriol.">
        <title>Genome analyses of icelandic strains of Sulfolobus islandicus, model organisms for genetic and virus-host interaction studies.</title>
        <authorList>
            <person name="Guo L."/>
            <person name="Brugger K."/>
            <person name="Liu C."/>
            <person name="Shah S.A."/>
            <person name="Zheng H."/>
            <person name="Zhu Y."/>
            <person name="Wang S."/>
            <person name="Lillestol R.K."/>
            <person name="Chen L."/>
            <person name="Frank J."/>
            <person name="Prangishvili D."/>
            <person name="Paulin L."/>
            <person name="She Q."/>
            <person name="Huang L."/>
            <person name="Garrett R.A."/>
        </authorList>
    </citation>
    <scope>NUCLEOTIDE SEQUENCE [LARGE SCALE GENOMIC DNA]</scope>
    <source>
        <strain evidence="5 6">HVE10/4</strain>
    </source>
</reference>
<name>F0NP63_SACI0</name>
<accession>F0NP63</accession>
<keyword evidence="6" id="KW-1185">Reference proteome</keyword>
<keyword evidence="3" id="KW-0064">Aspartyl protease</keyword>
<keyword evidence="4" id="KW-0378">Hydrolase</keyword>
<dbReference type="KEGG" id="sih:SiH_0896"/>
<dbReference type="Proteomes" id="UP000006395">
    <property type="component" value="Chromosome"/>
</dbReference>
<dbReference type="PANTHER" id="PTHR30302:SF1">
    <property type="entry name" value="HYDROGENASE 2 MATURATION PROTEASE"/>
    <property type="match status" value="1"/>
</dbReference>
<evidence type="ECO:0008006" key="7">
    <source>
        <dbReference type="Google" id="ProtNLM"/>
    </source>
</evidence>
<dbReference type="RefSeq" id="WP_014512391.1">
    <property type="nucleotide sequence ID" value="NC_017275.1"/>
</dbReference>
<dbReference type="GeneID" id="12414930"/>
<dbReference type="Gene3D" id="3.40.50.1450">
    <property type="entry name" value="HybD-like"/>
    <property type="match status" value="1"/>
</dbReference>
<dbReference type="AlphaFoldDB" id="F0NP63"/>
<dbReference type="PANTHER" id="PTHR30302">
    <property type="entry name" value="HYDROGENASE 1 MATURATION PROTEASE"/>
    <property type="match status" value="1"/>
</dbReference>
<organism evidence="5 6">
    <name type="scientific">Saccharolobus islandicus (strain HVE10/4)</name>
    <name type="common">Sulfolobus islandicus</name>
    <dbReference type="NCBI Taxonomy" id="930943"/>
    <lineage>
        <taxon>Archaea</taxon>
        <taxon>Thermoproteota</taxon>
        <taxon>Thermoprotei</taxon>
        <taxon>Sulfolobales</taxon>
        <taxon>Sulfolobaceae</taxon>
        <taxon>Saccharolobus</taxon>
    </lineage>
</organism>
<evidence type="ECO:0000256" key="3">
    <source>
        <dbReference type="ARBA" id="ARBA00022750"/>
    </source>
</evidence>
<dbReference type="NCBIfam" id="TIGR00072">
    <property type="entry name" value="hydrog_prot"/>
    <property type="match status" value="1"/>
</dbReference>
<dbReference type="InterPro" id="IPR023430">
    <property type="entry name" value="Pept_HybD-like_dom_sf"/>
</dbReference>
<evidence type="ECO:0000256" key="2">
    <source>
        <dbReference type="ARBA" id="ARBA00022670"/>
    </source>
</evidence>
<dbReference type="GO" id="GO:0008047">
    <property type="term" value="F:enzyme activator activity"/>
    <property type="evidence" value="ECO:0007669"/>
    <property type="project" value="InterPro"/>
</dbReference>
<evidence type="ECO:0000256" key="1">
    <source>
        <dbReference type="ARBA" id="ARBA00006814"/>
    </source>
</evidence>
<dbReference type="SUPFAM" id="SSF53163">
    <property type="entry name" value="HybD-like"/>
    <property type="match status" value="1"/>
</dbReference>
<dbReference type="HOGENOM" id="CLU_1656960_0_0_2"/>
<proteinExistence type="inferred from homology"/>
<dbReference type="Pfam" id="PF01750">
    <property type="entry name" value="HycI"/>
    <property type="match status" value="1"/>
</dbReference>
<sequence>MCKNKILIAGFGSYYNGDDLLGIVVADELRKRLMNRCVKIVNIVSNGIEFIHQLMSDNFNLVIIIDTIVKNSSAGTMHIIELGPKDIVDYEKIDEISYLHKLDPGLTLVIAKSLNILPNKVVMIGCEPKNLNSLEMSAEVIECRKRVIEEIETLIKNYL</sequence>
<comment type="similarity">
    <text evidence="1">Belongs to the peptidase A31 family.</text>
</comment>
<keyword evidence="2" id="KW-0645">Protease</keyword>
<evidence type="ECO:0000313" key="6">
    <source>
        <dbReference type="Proteomes" id="UP000006395"/>
    </source>
</evidence>
<dbReference type="GO" id="GO:0004190">
    <property type="term" value="F:aspartic-type endopeptidase activity"/>
    <property type="evidence" value="ECO:0007669"/>
    <property type="project" value="UniProtKB-KW"/>
</dbReference>
<gene>
    <name evidence="5" type="ordered locus">SiH_0896</name>
</gene>
<dbReference type="EMBL" id="CP002426">
    <property type="protein sequence ID" value="ADX82249.1"/>
    <property type="molecule type" value="Genomic_DNA"/>
</dbReference>
<dbReference type="InterPro" id="IPR000671">
    <property type="entry name" value="Peptidase_A31"/>
</dbReference>
<evidence type="ECO:0000256" key="4">
    <source>
        <dbReference type="ARBA" id="ARBA00022801"/>
    </source>
</evidence>